<dbReference type="InterPro" id="IPR002575">
    <property type="entry name" value="Aminoglycoside_PTrfase"/>
</dbReference>
<dbReference type="Gene3D" id="3.90.1200.10">
    <property type="match status" value="1"/>
</dbReference>
<evidence type="ECO:0000259" key="1">
    <source>
        <dbReference type="Pfam" id="PF01636"/>
    </source>
</evidence>
<dbReference type="SUPFAM" id="SSF56112">
    <property type="entry name" value="Protein kinase-like (PK-like)"/>
    <property type="match status" value="1"/>
</dbReference>
<dbReference type="Proteomes" id="UP000515450">
    <property type="component" value="Chromosome"/>
</dbReference>
<dbReference type="InterPro" id="IPR043519">
    <property type="entry name" value="NT_sf"/>
</dbReference>
<sequence length="529" mass="62001">MQLIIPAITKMKKSLTELKKDDWNRLFSVELVDHNPEWKNIFTAEKQRILGKIGKEKILRIEHFGSTAISSIKSKPYIDIIIEIPKELLFNKELIDEFSALGYSHFKVPSRENIAEYSTFGKGYNIDGKNEQIFHIHMCPKDNAMWAQIDFRDYLNSNIKRAKEYEELKLELASKFRNDRGSYVLGKTSFINETINLATKKMTTFPVIASTLSAKQLGDFVKDRYGLDDKYNCTLFRTGMNHTYFLSNTETKYVLRVYSHNWRSKTEIIEELELLKSLKNKNLSVSFPIEDKDGAFIQEINAPEGIRYVVLFSFAQGEKIRFMDNETCFRIGSLMANIHNHTENKNINRVSYHKTSLIELPYAYLKQFFSDNLPEMEFIRELGENFQNSDFDNTKTGIIHMDIWYDNMAVTDEKEITIFDFDFCGNGWQILDVGYFCKQLFFIESDKEQYELKMQSFLRGYQSNRFLSEKELSLIPKAGASIFIFYLGVQAQRFDWSNIFLTENYLKMFVGRIKAWMDYYTKNEVTGAI</sequence>
<dbReference type="PANTHER" id="PTHR34822:SF1">
    <property type="entry name" value="GRPB FAMILY PROTEIN"/>
    <property type="match status" value="1"/>
</dbReference>
<dbReference type="Gene3D" id="3.30.200.20">
    <property type="entry name" value="Phosphorylase Kinase, domain 1"/>
    <property type="match status" value="1"/>
</dbReference>
<dbReference type="Gene3D" id="3.30.460.10">
    <property type="entry name" value="Beta Polymerase, domain 2"/>
    <property type="match status" value="1"/>
</dbReference>
<dbReference type="InterPro" id="IPR011009">
    <property type="entry name" value="Kinase-like_dom_sf"/>
</dbReference>
<evidence type="ECO:0000313" key="2">
    <source>
        <dbReference type="EMBL" id="QMV69839.1"/>
    </source>
</evidence>
<dbReference type="Pfam" id="PF04229">
    <property type="entry name" value="GrpB"/>
    <property type="match status" value="1"/>
</dbReference>
<evidence type="ECO:0000313" key="3">
    <source>
        <dbReference type="Proteomes" id="UP000515450"/>
    </source>
</evidence>
<dbReference type="EMBL" id="CP058555">
    <property type="protein sequence ID" value="QMV69839.1"/>
    <property type="molecule type" value="Genomic_DNA"/>
</dbReference>
<dbReference type="Pfam" id="PF01636">
    <property type="entry name" value="APH"/>
    <property type="match status" value="1"/>
</dbReference>
<accession>A0A7G5E764</accession>
<dbReference type="SUPFAM" id="SSF81301">
    <property type="entry name" value="Nucleotidyltransferase"/>
    <property type="match status" value="1"/>
</dbReference>
<reference evidence="2 3" key="1">
    <citation type="journal article" date="2020" name="G3 (Bethesda)">
        <title>CeMbio - The Caenorhabditis elegans Microbiome Resource.</title>
        <authorList>
            <person name="Dirksen P."/>
            <person name="Assie A."/>
            <person name="Zimmermann J."/>
            <person name="Zhang F."/>
            <person name="Tietje A.M."/>
            <person name="Marsh S.A."/>
            <person name="Felix M.A."/>
            <person name="Shapira M."/>
            <person name="Kaleta C."/>
            <person name="Schulenburg H."/>
            <person name="Samuel B."/>
        </authorList>
    </citation>
    <scope>NUCLEOTIDE SEQUENCE [LARGE SCALE GENOMIC DNA]</scope>
    <source>
        <strain evidence="2 3">BIGb0170</strain>
    </source>
</reference>
<gene>
    <name evidence="2" type="ORF">HS960_20235</name>
</gene>
<protein>
    <submittedName>
        <fullName evidence="2">GrpB family protein</fullName>
    </submittedName>
</protein>
<dbReference type="PANTHER" id="PTHR34822">
    <property type="entry name" value="GRPB DOMAIN PROTEIN (AFU_ORTHOLOGUE AFUA_1G01530)"/>
    <property type="match status" value="1"/>
</dbReference>
<dbReference type="RefSeq" id="WP_182330533.1">
    <property type="nucleotide sequence ID" value="NZ_CP058555.1"/>
</dbReference>
<dbReference type="AlphaFoldDB" id="A0A7G5E764"/>
<dbReference type="InterPro" id="IPR007344">
    <property type="entry name" value="GrpB/CoaE"/>
</dbReference>
<proteinExistence type="predicted"/>
<keyword evidence="3" id="KW-1185">Reference proteome</keyword>
<feature type="domain" description="Aminoglycoside phosphotransferase" evidence="1">
    <location>
        <begin position="241"/>
        <end position="465"/>
    </location>
</feature>
<organism evidence="2 3">
    <name type="scientific">Sphingobacterium paramultivorum</name>
    <dbReference type="NCBI Taxonomy" id="2886510"/>
    <lineage>
        <taxon>Bacteria</taxon>
        <taxon>Pseudomonadati</taxon>
        <taxon>Bacteroidota</taxon>
        <taxon>Sphingobacteriia</taxon>
        <taxon>Sphingobacteriales</taxon>
        <taxon>Sphingobacteriaceae</taxon>
        <taxon>Sphingobacterium</taxon>
    </lineage>
</organism>
<name>A0A7G5E764_9SPHI</name>